<keyword evidence="1" id="KW-1133">Transmembrane helix</keyword>
<sequence length="181" mass="21203">MGLLKKKIVREEVKVESVLPVELKTLLKWIAPVRPFKKRDREYYTTIAAIVFLLAVILLFLKEWLLIAVMVALMFVAYVLATVAPESVEHEINTRGIMTGGKLYKWEDMLRFWFTKKWHDTILHLDTKLKFPGRLMLLLSDQDEAKVKALIQPKVQYEVPETTFMDRSAKWLSDKIPLEKE</sequence>
<proteinExistence type="predicted"/>
<dbReference type="AlphaFoldDB" id="A0A1F5DMN4"/>
<keyword evidence="1" id="KW-0472">Membrane</keyword>
<evidence type="ECO:0008006" key="4">
    <source>
        <dbReference type="Google" id="ProtNLM"/>
    </source>
</evidence>
<comment type="caution">
    <text evidence="2">The sequence shown here is derived from an EMBL/GenBank/DDBJ whole genome shotgun (WGS) entry which is preliminary data.</text>
</comment>
<reference evidence="2 3" key="1">
    <citation type="journal article" date="2016" name="Nat. Commun.">
        <title>Thousands of microbial genomes shed light on interconnected biogeochemical processes in an aquifer system.</title>
        <authorList>
            <person name="Anantharaman K."/>
            <person name="Brown C.T."/>
            <person name="Hug L.A."/>
            <person name="Sharon I."/>
            <person name="Castelle C.J."/>
            <person name="Probst A.J."/>
            <person name="Thomas B.C."/>
            <person name="Singh A."/>
            <person name="Wilkins M.J."/>
            <person name="Karaoz U."/>
            <person name="Brodie E.L."/>
            <person name="Williams K.H."/>
            <person name="Hubbard S.S."/>
            <person name="Banfield J.F."/>
        </authorList>
    </citation>
    <scope>NUCLEOTIDE SEQUENCE [LARGE SCALE GENOMIC DNA]</scope>
</reference>
<dbReference type="Proteomes" id="UP000176791">
    <property type="component" value="Unassembled WGS sequence"/>
</dbReference>
<gene>
    <name evidence="2" type="ORF">A3E73_02710</name>
</gene>
<evidence type="ECO:0000313" key="3">
    <source>
        <dbReference type="Proteomes" id="UP000176791"/>
    </source>
</evidence>
<evidence type="ECO:0000256" key="1">
    <source>
        <dbReference type="SAM" id="Phobius"/>
    </source>
</evidence>
<dbReference type="EMBL" id="MEZN01000018">
    <property type="protein sequence ID" value="OGD56324.1"/>
    <property type="molecule type" value="Genomic_DNA"/>
</dbReference>
<name>A0A1F5DMN4_9BACT</name>
<evidence type="ECO:0000313" key="2">
    <source>
        <dbReference type="EMBL" id="OGD56324.1"/>
    </source>
</evidence>
<accession>A0A1F5DMN4</accession>
<organism evidence="2 3">
    <name type="scientific">Candidatus Beckwithbacteria bacterium RIFCSPHIGHO2_12_FULL_47_17</name>
    <dbReference type="NCBI Taxonomy" id="1797460"/>
    <lineage>
        <taxon>Bacteria</taxon>
        <taxon>Candidatus Beckwithiibacteriota</taxon>
    </lineage>
</organism>
<protein>
    <recommendedName>
        <fullName evidence="4">DUF5673 domain-containing protein</fullName>
    </recommendedName>
</protein>
<keyword evidence="1" id="KW-0812">Transmembrane</keyword>
<dbReference type="STRING" id="1797460.A3E73_02710"/>
<feature type="transmembrane region" description="Helical" evidence="1">
    <location>
        <begin position="67"/>
        <end position="85"/>
    </location>
</feature>
<feature type="transmembrane region" description="Helical" evidence="1">
    <location>
        <begin position="43"/>
        <end position="61"/>
    </location>
</feature>